<name>A0A085WJR1_9BACT</name>
<proteinExistence type="predicted"/>
<keyword evidence="2" id="KW-1185">Reference proteome</keyword>
<dbReference type="EMBL" id="JMCB01000006">
    <property type="protein sequence ID" value="KFE67924.1"/>
    <property type="molecule type" value="Genomic_DNA"/>
</dbReference>
<reference evidence="1 2" key="1">
    <citation type="submission" date="2014-04" db="EMBL/GenBank/DDBJ databases">
        <title>Genome assembly of Hyalangium minutum DSM 14724.</title>
        <authorList>
            <person name="Sharma G."/>
            <person name="Subramanian S."/>
        </authorList>
    </citation>
    <scope>NUCLEOTIDE SEQUENCE [LARGE SCALE GENOMIC DNA]</scope>
    <source>
        <strain evidence="1 2">DSM 14724</strain>
    </source>
</reference>
<accession>A0A085WJR1</accession>
<dbReference type="STRING" id="394096.DB31_7161"/>
<sequence>MEDTACLCALPGGRTRLDTAIRPGVHRVQGCDAVCASGSPS</sequence>
<dbReference type="AlphaFoldDB" id="A0A085WJR1"/>
<dbReference type="Proteomes" id="UP000028725">
    <property type="component" value="Unassembled WGS sequence"/>
</dbReference>
<organism evidence="1 2">
    <name type="scientific">Hyalangium minutum</name>
    <dbReference type="NCBI Taxonomy" id="394096"/>
    <lineage>
        <taxon>Bacteria</taxon>
        <taxon>Pseudomonadati</taxon>
        <taxon>Myxococcota</taxon>
        <taxon>Myxococcia</taxon>
        <taxon>Myxococcales</taxon>
        <taxon>Cystobacterineae</taxon>
        <taxon>Archangiaceae</taxon>
        <taxon>Hyalangium</taxon>
    </lineage>
</organism>
<comment type="caution">
    <text evidence="1">The sequence shown here is derived from an EMBL/GenBank/DDBJ whole genome shotgun (WGS) entry which is preliminary data.</text>
</comment>
<gene>
    <name evidence="1" type="ORF">DB31_7161</name>
</gene>
<evidence type="ECO:0000313" key="1">
    <source>
        <dbReference type="EMBL" id="KFE67924.1"/>
    </source>
</evidence>
<protein>
    <submittedName>
        <fullName evidence="1">Uncharacterized protein</fullName>
    </submittedName>
</protein>
<evidence type="ECO:0000313" key="2">
    <source>
        <dbReference type="Proteomes" id="UP000028725"/>
    </source>
</evidence>